<dbReference type="AlphaFoldDB" id="A0A9W6TLW0"/>
<feature type="repeat" description="Solcar" evidence="9">
    <location>
        <begin position="300"/>
        <end position="386"/>
    </location>
</feature>
<gene>
    <name evidence="11" type="ORF">Plil01_000518800</name>
</gene>
<dbReference type="SUPFAM" id="SSF103506">
    <property type="entry name" value="Mitochondrial carrier"/>
    <property type="match status" value="1"/>
</dbReference>
<reference evidence="11" key="1">
    <citation type="submission" date="2023-04" db="EMBL/GenBank/DDBJ databases">
        <title>Phytophthora lilii NBRC 32176.</title>
        <authorList>
            <person name="Ichikawa N."/>
            <person name="Sato H."/>
            <person name="Tonouchi N."/>
        </authorList>
    </citation>
    <scope>NUCLEOTIDE SEQUENCE</scope>
    <source>
        <strain evidence="11">NBRC 32176</strain>
    </source>
</reference>
<dbReference type="InterPro" id="IPR023395">
    <property type="entry name" value="MCP_dom_sf"/>
</dbReference>
<sequence length="430" mass="46724">MSPDRCKRLVALAHKYVFRIVSDEPYNLLHLDGGVLPSLASYDDSGLVVSLGSFSKILAPGLRLGKTDISLASIHDIIGKVFTDATALPYIVGWAQSSKNTIEALSTIGALRSGGGQNPITAALVHTGEPLANCCISPQLFTNLSALRVMLCGFSSIRAVLEQDLLLPHIDRLKSVFRTRKAALCDALRELETTENLNDIIGKAQKFKDVSCVAPEHWHRAPVAPQQCRGILSARAAEITRRICHAVPVRRPCLCNSCQMPSAAILVAMPRQTSELKQRHVQHGIFDLAKRRESMVTKSKNPMVATTAGAIAGGIETLTIWPMEMIKTNLQLGTMRTQYTGMIGGFRYHVQTDGVGSLYRGLVPVLVGSIPKAGIRFGAFDFIKRRLADEDGKTSAMRNLAAGMMAGAIEATLTTTPVRWLKLLLQRSST</sequence>
<evidence type="ECO:0000256" key="3">
    <source>
        <dbReference type="ARBA" id="ARBA00022448"/>
    </source>
</evidence>
<evidence type="ECO:0000256" key="10">
    <source>
        <dbReference type="RuleBase" id="RU000488"/>
    </source>
</evidence>
<evidence type="ECO:0000256" key="5">
    <source>
        <dbReference type="ARBA" id="ARBA00022737"/>
    </source>
</evidence>
<dbReference type="PANTHER" id="PTHR45788">
    <property type="entry name" value="SUCCINATE/FUMARATE MITOCHONDRIAL TRANSPORTER-RELATED"/>
    <property type="match status" value="1"/>
</dbReference>
<comment type="similarity">
    <text evidence="2 10">Belongs to the mitochondrial carrier (TC 2.A.29) family.</text>
</comment>
<evidence type="ECO:0000313" key="12">
    <source>
        <dbReference type="Proteomes" id="UP001165083"/>
    </source>
</evidence>
<evidence type="ECO:0000256" key="6">
    <source>
        <dbReference type="ARBA" id="ARBA00022989"/>
    </source>
</evidence>
<dbReference type="GO" id="GO:0031966">
    <property type="term" value="C:mitochondrial membrane"/>
    <property type="evidence" value="ECO:0007669"/>
    <property type="project" value="UniProtKB-SubCell"/>
</dbReference>
<dbReference type="Gene3D" id="1.50.40.10">
    <property type="entry name" value="Mitochondrial carrier domain"/>
    <property type="match status" value="1"/>
</dbReference>
<dbReference type="GO" id="GO:0006843">
    <property type="term" value="P:mitochondrial citrate transmembrane transport"/>
    <property type="evidence" value="ECO:0007669"/>
    <property type="project" value="TreeGrafter"/>
</dbReference>
<keyword evidence="7" id="KW-0496">Mitochondrion</keyword>
<protein>
    <submittedName>
        <fullName evidence="11">Unnamed protein product</fullName>
    </submittedName>
</protein>
<organism evidence="11 12">
    <name type="scientific">Phytophthora lilii</name>
    <dbReference type="NCBI Taxonomy" id="2077276"/>
    <lineage>
        <taxon>Eukaryota</taxon>
        <taxon>Sar</taxon>
        <taxon>Stramenopiles</taxon>
        <taxon>Oomycota</taxon>
        <taxon>Peronosporomycetes</taxon>
        <taxon>Peronosporales</taxon>
        <taxon>Peronosporaceae</taxon>
        <taxon>Phytophthora</taxon>
    </lineage>
</organism>
<proteinExistence type="inferred from homology"/>
<dbReference type="InterPro" id="IPR049563">
    <property type="entry name" value="TXTP-like"/>
</dbReference>
<comment type="subcellular location">
    <subcellularLocation>
        <location evidence="1">Mitochondrion membrane</location>
        <topology evidence="1">Multi-pass membrane protein</topology>
    </subcellularLocation>
</comment>
<dbReference type="InterPro" id="IPR015421">
    <property type="entry name" value="PyrdxlP-dep_Trfase_major"/>
</dbReference>
<dbReference type="PANTHER" id="PTHR45788:SF4">
    <property type="entry name" value="TRICARBOXYLATE TRANSPORT PROTEIN, MITOCHONDRIAL"/>
    <property type="match status" value="1"/>
</dbReference>
<dbReference type="SUPFAM" id="SSF53383">
    <property type="entry name" value="PLP-dependent transferases"/>
    <property type="match status" value="1"/>
</dbReference>
<evidence type="ECO:0000313" key="11">
    <source>
        <dbReference type="EMBL" id="GMF15230.1"/>
    </source>
</evidence>
<evidence type="ECO:0000256" key="9">
    <source>
        <dbReference type="PROSITE-ProRule" id="PRU00282"/>
    </source>
</evidence>
<evidence type="ECO:0000256" key="1">
    <source>
        <dbReference type="ARBA" id="ARBA00004225"/>
    </source>
</evidence>
<comment type="caution">
    <text evidence="11">The sequence shown here is derived from an EMBL/GenBank/DDBJ whole genome shotgun (WGS) entry which is preliminary data.</text>
</comment>
<dbReference type="Pfam" id="PF00153">
    <property type="entry name" value="Mito_carr"/>
    <property type="match status" value="1"/>
</dbReference>
<dbReference type="GO" id="GO:0071913">
    <property type="term" value="F:citrate secondary active transmembrane transporter activity"/>
    <property type="evidence" value="ECO:0007669"/>
    <property type="project" value="TreeGrafter"/>
</dbReference>
<keyword evidence="12" id="KW-1185">Reference proteome</keyword>
<keyword evidence="8 9" id="KW-0472">Membrane</keyword>
<evidence type="ECO:0000256" key="7">
    <source>
        <dbReference type="ARBA" id="ARBA00023128"/>
    </source>
</evidence>
<evidence type="ECO:0000256" key="8">
    <source>
        <dbReference type="ARBA" id="ARBA00023136"/>
    </source>
</evidence>
<dbReference type="Gene3D" id="3.40.640.10">
    <property type="entry name" value="Type I PLP-dependent aspartate aminotransferase-like (Major domain)"/>
    <property type="match status" value="1"/>
</dbReference>
<dbReference type="PROSITE" id="PS50920">
    <property type="entry name" value="SOLCAR"/>
    <property type="match status" value="1"/>
</dbReference>
<dbReference type="InterPro" id="IPR018108">
    <property type="entry name" value="MCP_transmembrane"/>
</dbReference>
<keyword evidence="5" id="KW-0677">Repeat</keyword>
<accession>A0A9W6TLW0</accession>
<dbReference type="EMBL" id="BSXW01000218">
    <property type="protein sequence ID" value="GMF15230.1"/>
    <property type="molecule type" value="Genomic_DNA"/>
</dbReference>
<keyword evidence="6" id="KW-1133">Transmembrane helix</keyword>
<evidence type="ECO:0000256" key="2">
    <source>
        <dbReference type="ARBA" id="ARBA00006375"/>
    </source>
</evidence>
<dbReference type="Proteomes" id="UP001165083">
    <property type="component" value="Unassembled WGS sequence"/>
</dbReference>
<name>A0A9W6TLW0_9STRA</name>
<keyword evidence="4 9" id="KW-0812">Transmembrane</keyword>
<dbReference type="OrthoDB" id="44467at2759"/>
<keyword evidence="3 10" id="KW-0813">Transport</keyword>
<dbReference type="InterPro" id="IPR015424">
    <property type="entry name" value="PyrdxlP-dep_Trfase"/>
</dbReference>
<evidence type="ECO:0000256" key="4">
    <source>
        <dbReference type="ARBA" id="ARBA00022692"/>
    </source>
</evidence>